<feature type="domain" description="Response regulatory" evidence="6">
    <location>
        <begin position="3"/>
        <end position="120"/>
    </location>
</feature>
<dbReference type="SUPFAM" id="SSF52172">
    <property type="entry name" value="CheY-like"/>
    <property type="match status" value="1"/>
</dbReference>
<evidence type="ECO:0000256" key="4">
    <source>
        <dbReference type="PROSITE-ProRule" id="PRU00169"/>
    </source>
</evidence>
<dbReference type="PROSITE" id="PS50110">
    <property type="entry name" value="RESPONSE_REGULATORY"/>
    <property type="match status" value="1"/>
</dbReference>
<organism evidence="7 8">
    <name type="scientific">Paenibacillus mendelii</name>
    <dbReference type="NCBI Taxonomy" id="206163"/>
    <lineage>
        <taxon>Bacteria</taxon>
        <taxon>Bacillati</taxon>
        <taxon>Bacillota</taxon>
        <taxon>Bacilli</taxon>
        <taxon>Bacillales</taxon>
        <taxon>Paenibacillaceae</taxon>
        <taxon>Paenibacillus</taxon>
    </lineage>
</organism>
<dbReference type="PANTHER" id="PTHR43280">
    <property type="entry name" value="ARAC-FAMILY TRANSCRIPTIONAL REGULATOR"/>
    <property type="match status" value="1"/>
</dbReference>
<dbReference type="InterPro" id="IPR001789">
    <property type="entry name" value="Sig_transdc_resp-reg_receiver"/>
</dbReference>
<keyword evidence="2" id="KW-0238">DNA-binding</keyword>
<dbReference type="RefSeq" id="WP_204821688.1">
    <property type="nucleotide sequence ID" value="NZ_JANHOF010000008.1"/>
</dbReference>
<dbReference type="InterPro" id="IPR011006">
    <property type="entry name" value="CheY-like_superfamily"/>
</dbReference>
<evidence type="ECO:0000313" key="8">
    <source>
        <dbReference type="Proteomes" id="UP001589818"/>
    </source>
</evidence>
<dbReference type="PROSITE" id="PS01124">
    <property type="entry name" value="HTH_ARAC_FAMILY_2"/>
    <property type="match status" value="1"/>
</dbReference>
<dbReference type="CDD" id="cd17536">
    <property type="entry name" value="REC_YesN-like"/>
    <property type="match status" value="1"/>
</dbReference>
<dbReference type="PRINTS" id="PR00032">
    <property type="entry name" value="HTHARAC"/>
</dbReference>
<feature type="modified residue" description="4-aspartylphosphate" evidence="4">
    <location>
        <position position="55"/>
    </location>
</feature>
<comment type="caution">
    <text evidence="7">The sequence shown here is derived from an EMBL/GenBank/DDBJ whole genome shotgun (WGS) entry which is preliminary data.</text>
</comment>
<reference evidence="7 8" key="1">
    <citation type="submission" date="2024-09" db="EMBL/GenBank/DDBJ databases">
        <authorList>
            <person name="Sun Q."/>
            <person name="Mori K."/>
        </authorList>
    </citation>
    <scope>NUCLEOTIDE SEQUENCE [LARGE SCALE GENOMIC DNA]</scope>
    <source>
        <strain evidence="7 8">CCM 4839</strain>
    </source>
</reference>
<dbReference type="InterPro" id="IPR018060">
    <property type="entry name" value="HTH_AraC"/>
</dbReference>
<dbReference type="InterPro" id="IPR018062">
    <property type="entry name" value="HTH_AraC-typ_CS"/>
</dbReference>
<name>A0ABV6JDL6_9BACL</name>
<feature type="domain" description="HTH araC/xylS-type" evidence="5">
    <location>
        <begin position="447"/>
        <end position="545"/>
    </location>
</feature>
<dbReference type="SMART" id="SM00448">
    <property type="entry name" value="REC"/>
    <property type="match status" value="1"/>
</dbReference>
<evidence type="ECO:0000256" key="3">
    <source>
        <dbReference type="ARBA" id="ARBA00023163"/>
    </source>
</evidence>
<dbReference type="Pfam" id="PF12833">
    <property type="entry name" value="HTH_18"/>
    <property type="match status" value="1"/>
</dbReference>
<dbReference type="InterPro" id="IPR020449">
    <property type="entry name" value="Tscrpt_reg_AraC-type_HTH"/>
</dbReference>
<dbReference type="Proteomes" id="UP001589818">
    <property type="component" value="Unassembled WGS sequence"/>
</dbReference>
<evidence type="ECO:0000313" key="7">
    <source>
        <dbReference type="EMBL" id="MFC0393554.1"/>
    </source>
</evidence>
<evidence type="ECO:0000259" key="6">
    <source>
        <dbReference type="PROSITE" id="PS50110"/>
    </source>
</evidence>
<protein>
    <submittedName>
        <fullName evidence="7">Response regulator</fullName>
    </submittedName>
</protein>
<keyword evidence="8" id="KW-1185">Reference proteome</keyword>
<dbReference type="Gene3D" id="1.10.10.60">
    <property type="entry name" value="Homeodomain-like"/>
    <property type="match status" value="2"/>
</dbReference>
<gene>
    <name evidence="7" type="ORF">ACFFJ8_19550</name>
</gene>
<dbReference type="Gene3D" id="3.40.50.2300">
    <property type="match status" value="1"/>
</dbReference>
<keyword evidence="4" id="KW-0597">Phosphoprotein</keyword>
<dbReference type="EMBL" id="JBHLVF010000034">
    <property type="protein sequence ID" value="MFC0393554.1"/>
    <property type="molecule type" value="Genomic_DNA"/>
</dbReference>
<keyword evidence="3" id="KW-0804">Transcription</keyword>
<keyword evidence="1" id="KW-0805">Transcription regulation</keyword>
<evidence type="ECO:0000259" key="5">
    <source>
        <dbReference type="PROSITE" id="PS01124"/>
    </source>
</evidence>
<dbReference type="SMART" id="SM00342">
    <property type="entry name" value="HTH_ARAC"/>
    <property type="match status" value="1"/>
</dbReference>
<sequence>MYRVLIVDDEKYTVDGLYEMLHEVDHIELDIYKAYSAKQALQWLDRTKIDIVLCDIQMPGMNGLELQQVINTHWPYCKVIFLTGINDFSTSQAAFRGGSVDYILKTEGDEEIVKALEKTVASLSEHFRNEQILLKAAEQLSAAKPALQKEFFMSLLENEEAALRLKQEDFDQAYIPLSAGMPVVVALGRVDRFGPHLNTSERTIQLYAIRNIAEEYLSGLQLTAVILDEARFAWFIQPEAHGEELDRARCIRFIHGTMESIQRTCRELLQLPISLIHSDSFAAWPNVALTFKQLEKLLIVGMGHGGEMLLTTRTPDTAPAEAEPVRTKPDLRGKPFYPETLHALLAQEQEEDFLRAVDDYIGMDKMLSYNNHDYLEAYYGISTTFLSYINQWELFNRIAGDIDVDKLMNLRAHRSKEEALAYLRFTAKVLFKQKKDEQAQRTYKVIDQINQYLMSNLGKDLSLTRLSEVAHMNPSYLSRLYKQHTGINVSEAIIDLKMSKAIELLANPVYKIHEIGAMLGFENAGYFTRFFKKNMGMAPQEFRDRGNR</sequence>
<accession>A0ABV6JDL6</accession>
<dbReference type="Pfam" id="PF00072">
    <property type="entry name" value="Response_reg"/>
    <property type="match status" value="1"/>
</dbReference>
<dbReference type="PANTHER" id="PTHR43280:SF2">
    <property type="entry name" value="HTH-TYPE TRANSCRIPTIONAL REGULATOR EXSA"/>
    <property type="match status" value="1"/>
</dbReference>
<evidence type="ECO:0000256" key="2">
    <source>
        <dbReference type="ARBA" id="ARBA00023125"/>
    </source>
</evidence>
<dbReference type="InterPro" id="IPR009057">
    <property type="entry name" value="Homeodomain-like_sf"/>
</dbReference>
<dbReference type="PROSITE" id="PS00041">
    <property type="entry name" value="HTH_ARAC_FAMILY_1"/>
    <property type="match status" value="1"/>
</dbReference>
<evidence type="ECO:0000256" key="1">
    <source>
        <dbReference type="ARBA" id="ARBA00023015"/>
    </source>
</evidence>
<dbReference type="SUPFAM" id="SSF46689">
    <property type="entry name" value="Homeodomain-like"/>
    <property type="match status" value="2"/>
</dbReference>
<proteinExistence type="predicted"/>